<protein>
    <submittedName>
        <fullName evidence="1">Unannotated protein</fullName>
    </submittedName>
</protein>
<evidence type="ECO:0000313" key="1">
    <source>
        <dbReference type="EMBL" id="CAB4886287.1"/>
    </source>
</evidence>
<dbReference type="AlphaFoldDB" id="A0A6J7ES46"/>
<accession>A0A6J7ES46</accession>
<proteinExistence type="predicted"/>
<dbReference type="EMBL" id="CAFBLR010000282">
    <property type="protein sequence ID" value="CAB4886287.1"/>
    <property type="molecule type" value="Genomic_DNA"/>
</dbReference>
<name>A0A6J7ES46_9ZZZZ</name>
<reference evidence="1" key="1">
    <citation type="submission" date="2020-05" db="EMBL/GenBank/DDBJ databases">
        <authorList>
            <person name="Chiriac C."/>
            <person name="Salcher M."/>
            <person name="Ghai R."/>
            <person name="Kavagutti S V."/>
        </authorList>
    </citation>
    <scope>NUCLEOTIDE SEQUENCE</scope>
</reference>
<sequence length="306" mass="32876">MILERHVEVLRAGLGKHVLPVVARLGNLVECLRRRHVHDVQGHVASHLGQHDCPVCRLTLEVRWAGDRVILRVAFTACECLGNEHVDGDPVLGVHHDEGAALRRRLHRLEDLAVVAVEHARIGHEQLEARDALVLGEVLHRLERLVVDTADDLAERVVDGAVLGRLVVPLGQRVVHVPAVPLHGHVTDGGDPAPGRCARAGLEGVGRLGAAERQLEVGVNIHTAGDHVLAGCVDDTVAVSGSGSWQVHRDDNLAVDEHVLRDLAGRADDGAVLDDDSHVVSLWGRWLDQAVAGGPGRDRSAEVALP</sequence>
<organism evidence="1">
    <name type="scientific">freshwater metagenome</name>
    <dbReference type="NCBI Taxonomy" id="449393"/>
    <lineage>
        <taxon>unclassified sequences</taxon>
        <taxon>metagenomes</taxon>
        <taxon>ecological metagenomes</taxon>
    </lineage>
</organism>
<gene>
    <name evidence="1" type="ORF">UFOPK3417_02006</name>
</gene>